<accession>A0A437M5M9</accession>
<feature type="region of interest" description="Disordered" evidence="1">
    <location>
        <begin position="53"/>
        <end position="107"/>
    </location>
</feature>
<evidence type="ECO:0000256" key="1">
    <source>
        <dbReference type="SAM" id="MobiDB-lite"/>
    </source>
</evidence>
<feature type="compositionally biased region" description="Low complexity" evidence="1">
    <location>
        <begin position="92"/>
        <end position="107"/>
    </location>
</feature>
<keyword evidence="3" id="KW-1185">Reference proteome</keyword>
<protein>
    <submittedName>
        <fullName evidence="2">Uncharacterized protein</fullName>
    </submittedName>
</protein>
<proteinExistence type="predicted"/>
<evidence type="ECO:0000313" key="3">
    <source>
        <dbReference type="Proteomes" id="UP000282971"/>
    </source>
</evidence>
<name>A0A437M5M9_9SPHN</name>
<dbReference type="AlphaFoldDB" id="A0A437M5M9"/>
<gene>
    <name evidence="2" type="ORF">EOD43_02725</name>
</gene>
<organism evidence="2 3">
    <name type="scientific">Sphingomonas crocodyli</name>
    <dbReference type="NCBI Taxonomy" id="1979270"/>
    <lineage>
        <taxon>Bacteria</taxon>
        <taxon>Pseudomonadati</taxon>
        <taxon>Pseudomonadota</taxon>
        <taxon>Alphaproteobacteria</taxon>
        <taxon>Sphingomonadales</taxon>
        <taxon>Sphingomonadaceae</taxon>
        <taxon>Sphingomonas</taxon>
    </lineage>
</organism>
<evidence type="ECO:0000313" key="2">
    <source>
        <dbReference type="EMBL" id="RVT92846.1"/>
    </source>
</evidence>
<comment type="caution">
    <text evidence="2">The sequence shown here is derived from an EMBL/GenBank/DDBJ whole genome shotgun (WGS) entry which is preliminary data.</text>
</comment>
<feature type="region of interest" description="Disordered" evidence="1">
    <location>
        <begin position="16"/>
        <end position="38"/>
    </location>
</feature>
<dbReference type="EMBL" id="SACN01000001">
    <property type="protein sequence ID" value="RVT92846.1"/>
    <property type="molecule type" value="Genomic_DNA"/>
</dbReference>
<reference evidence="2 3" key="1">
    <citation type="submission" date="2019-01" db="EMBL/GenBank/DDBJ databases">
        <authorList>
            <person name="Chen W.-M."/>
        </authorList>
    </citation>
    <scope>NUCLEOTIDE SEQUENCE [LARGE SCALE GENOMIC DNA]</scope>
    <source>
        <strain evidence="2 3">CCP-7</strain>
    </source>
</reference>
<feature type="compositionally biased region" description="Basic residues" evidence="1">
    <location>
        <begin position="67"/>
        <end position="77"/>
    </location>
</feature>
<sequence length="107" mass="11505">MARNYERTISLTLIALLNPPPPGGGGAKGDGGGGHEEQELAAALPLRQLRCHLPLAGEDQEPNAERRRLRLGRRRRRYDPLGSGVDRFSPDRPGGSRCAGGRRACGP</sequence>
<dbReference type="Proteomes" id="UP000282971">
    <property type="component" value="Unassembled WGS sequence"/>
</dbReference>